<comment type="caution">
    <text evidence="9">The sequence shown here is derived from an EMBL/GenBank/DDBJ whole genome shotgun (WGS) entry which is preliminary data.</text>
</comment>
<proteinExistence type="inferred from homology"/>
<organism evidence="9 10">
    <name type="scientific">Brevundimonas variabilis</name>
    <dbReference type="NCBI Taxonomy" id="74312"/>
    <lineage>
        <taxon>Bacteria</taxon>
        <taxon>Pseudomonadati</taxon>
        <taxon>Pseudomonadota</taxon>
        <taxon>Alphaproteobacteria</taxon>
        <taxon>Caulobacterales</taxon>
        <taxon>Caulobacteraceae</taxon>
        <taxon>Brevundimonas</taxon>
    </lineage>
</organism>
<name>A0A7W9FF58_9CAUL</name>
<evidence type="ECO:0000256" key="6">
    <source>
        <dbReference type="ARBA" id="ARBA00023136"/>
    </source>
</evidence>
<evidence type="ECO:0000313" key="9">
    <source>
        <dbReference type="EMBL" id="MBB5746965.1"/>
    </source>
</evidence>
<evidence type="ECO:0000313" key="10">
    <source>
        <dbReference type="Proteomes" id="UP000545037"/>
    </source>
</evidence>
<dbReference type="InterPro" id="IPR035952">
    <property type="entry name" value="Rhomboid-like_sf"/>
</dbReference>
<feature type="domain" description="Peptidase S54 rhomboid" evidence="8">
    <location>
        <begin position="57"/>
        <end position="210"/>
    </location>
</feature>
<feature type="transmembrane region" description="Helical" evidence="7">
    <location>
        <begin position="160"/>
        <end position="185"/>
    </location>
</feature>
<evidence type="ECO:0000256" key="3">
    <source>
        <dbReference type="ARBA" id="ARBA00022692"/>
    </source>
</evidence>
<keyword evidence="4" id="KW-0378">Hydrolase</keyword>
<comment type="similarity">
    <text evidence="2">Belongs to the peptidase S54 family.</text>
</comment>
<sequence>MDPRHDRIDTPPRERLFNAPLLAVLVAVSMPVLYVFQSGAVDQWISLAFVPTDLERGRWGGLVSSMLLHGNWPHVLMNAIAALTFGAPVARLLRGPAGMGAFFTLYIVSGVVGAAGYGLLHLDSSDPLVGASGAIFGLIGAATRLIGVPGQSTGGRVMPLTARPVVTASIAWMAVNAVIGLIGLAPGAEGARIAWEAHAFGFVTGLLLIGPLARLFGTPAAAFDSRDVMGDPRS</sequence>
<evidence type="ECO:0000256" key="5">
    <source>
        <dbReference type="ARBA" id="ARBA00022989"/>
    </source>
</evidence>
<feature type="transmembrane region" description="Helical" evidence="7">
    <location>
        <begin position="100"/>
        <end position="122"/>
    </location>
</feature>
<accession>A0A7W9FF58</accession>
<dbReference type="Pfam" id="PF01694">
    <property type="entry name" value="Rhomboid"/>
    <property type="match status" value="1"/>
</dbReference>
<dbReference type="GO" id="GO:0016020">
    <property type="term" value="C:membrane"/>
    <property type="evidence" value="ECO:0007669"/>
    <property type="project" value="UniProtKB-SubCell"/>
</dbReference>
<dbReference type="GO" id="GO:0006508">
    <property type="term" value="P:proteolysis"/>
    <property type="evidence" value="ECO:0007669"/>
    <property type="project" value="UniProtKB-KW"/>
</dbReference>
<reference evidence="9 10" key="1">
    <citation type="submission" date="2020-08" db="EMBL/GenBank/DDBJ databases">
        <title>Genomic Encyclopedia of Type Strains, Phase IV (KMG-IV): sequencing the most valuable type-strain genomes for metagenomic binning, comparative biology and taxonomic classification.</title>
        <authorList>
            <person name="Goeker M."/>
        </authorList>
    </citation>
    <scope>NUCLEOTIDE SEQUENCE [LARGE SCALE GENOMIC DNA]</scope>
    <source>
        <strain evidence="9 10">DSM 4737</strain>
    </source>
</reference>
<evidence type="ECO:0000259" key="8">
    <source>
        <dbReference type="Pfam" id="PF01694"/>
    </source>
</evidence>
<dbReference type="GO" id="GO:0004252">
    <property type="term" value="F:serine-type endopeptidase activity"/>
    <property type="evidence" value="ECO:0007669"/>
    <property type="project" value="InterPro"/>
</dbReference>
<gene>
    <name evidence="9" type="ORF">GGR13_002572</name>
</gene>
<evidence type="ECO:0000256" key="7">
    <source>
        <dbReference type="SAM" id="Phobius"/>
    </source>
</evidence>
<dbReference type="PANTHER" id="PTHR43731:SF14">
    <property type="entry name" value="PRESENILIN-ASSOCIATED RHOMBOID-LIKE PROTEIN, MITOCHONDRIAL"/>
    <property type="match status" value="1"/>
</dbReference>
<dbReference type="Gene3D" id="1.20.1540.10">
    <property type="entry name" value="Rhomboid-like"/>
    <property type="match status" value="1"/>
</dbReference>
<dbReference type="InterPro" id="IPR022764">
    <property type="entry name" value="Peptidase_S54_rhomboid_dom"/>
</dbReference>
<dbReference type="PANTHER" id="PTHR43731">
    <property type="entry name" value="RHOMBOID PROTEASE"/>
    <property type="match status" value="1"/>
</dbReference>
<dbReference type="InterPro" id="IPR050925">
    <property type="entry name" value="Rhomboid_protease_S54"/>
</dbReference>
<dbReference type="AlphaFoldDB" id="A0A7W9FF58"/>
<keyword evidence="9" id="KW-0645">Protease</keyword>
<feature type="transmembrane region" description="Helical" evidence="7">
    <location>
        <begin position="197"/>
        <end position="216"/>
    </location>
</feature>
<dbReference type="SUPFAM" id="SSF144091">
    <property type="entry name" value="Rhomboid-like"/>
    <property type="match status" value="1"/>
</dbReference>
<feature type="transmembrane region" description="Helical" evidence="7">
    <location>
        <begin position="16"/>
        <end position="36"/>
    </location>
</feature>
<comment type="subcellular location">
    <subcellularLocation>
        <location evidence="1">Membrane</location>
        <topology evidence="1">Multi-pass membrane protein</topology>
    </subcellularLocation>
</comment>
<evidence type="ECO:0000256" key="1">
    <source>
        <dbReference type="ARBA" id="ARBA00004141"/>
    </source>
</evidence>
<dbReference type="RefSeq" id="WP_183213923.1">
    <property type="nucleotide sequence ID" value="NZ_JACHOR010000004.1"/>
</dbReference>
<dbReference type="Proteomes" id="UP000545037">
    <property type="component" value="Unassembled WGS sequence"/>
</dbReference>
<keyword evidence="10" id="KW-1185">Reference proteome</keyword>
<keyword evidence="6 7" id="KW-0472">Membrane</keyword>
<protein>
    <submittedName>
        <fullName evidence="9">Membrane associated rhomboid family serine protease</fullName>
    </submittedName>
</protein>
<keyword evidence="3 7" id="KW-0812">Transmembrane</keyword>
<evidence type="ECO:0000256" key="4">
    <source>
        <dbReference type="ARBA" id="ARBA00022801"/>
    </source>
</evidence>
<dbReference type="EMBL" id="JACHOR010000004">
    <property type="protein sequence ID" value="MBB5746965.1"/>
    <property type="molecule type" value="Genomic_DNA"/>
</dbReference>
<feature type="transmembrane region" description="Helical" evidence="7">
    <location>
        <begin position="128"/>
        <end position="148"/>
    </location>
</feature>
<keyword evidence="5 7" id="KW-1133">Transmembrane helix</keyword>
<evidence type="ECO:0000256" key="2">
    <source>
        <dbReference type="ARBA" id="ARBA00009045"/>
    </source>
</evidence>